<dbReference type="InterPro" id="IPR036047">
    <property type="entry name" value="F-box-like_dom_sf"/>
</dbReference>
<sequence length="433" mass="49429">MLGSFHNRLYKKKKNLIFFPLILSLLNYLFYTCTKGQDLQAVLQVHIMATRILEVSSTCKWNKYQKLMEEENLDLISRLPFEIQQKIISFLPLKKAVRRSALSARWKSPWSPVEAGLNFDANPANLKGNPAKHEEKYQVMGTFMKSFVFPEQWKLYLNVVGSSEEPQIIVAKVTKRVGRELHLESVTGLTGTFASDLFSSCHVLESLNLEKFMGLYSLDVETNSLKSLVAEDCSETVSITISAQNLKSFWYYGVLPRIVRLKNAMSLVDVVLDLRDGPGCSQFERDQFLYNILFSFKDVEALTVSGWILECSGGVIFGYLDFQFNKLKSLRWVDFLINKEKRDSLACFLNACPLLENLLVEIDSNLSSIPCPDFHHYLWEESSCIRSNTSKLRHLKSVDFKGFTGKEDELPLMDLVPEKAITLNSFTSTSPEN</sequence>
<gene>
    <name evidence="2" type="ORF">D8674_024394</name>
</gene>
<dbReference type="SUPFAM" id="SSF52047">
    <property type="entry name" value="RNI-like"/>
    <property type="match status" value="1"/>
</dbReference>
<reference evidence="2 3" key="1">
    <citation type="submission" date="2019-09" db="EMBL/GenBank/DDBJ databases">
        <authorList>
            <person name="Ou C."/>
        </authorList>
    </citation>
    <scope>NUCLEOTIDE SEQUENCE [LARGE SCALE GENOMIC DNA]</scope>
    <source>
        <strain evidence="2">S2</strain>
        <tissue evidence="2">Leaf</tissue>
    </source>
</reference>
<dbReference type="PANTHER" id="PTHR34223:SF51">
    <property type="entry name" value="OS06G0556300 PROTEIN"/>
    <property type="match status" value="1"/>
</dbReference>
<dbReference type="InterPro" id="IPR055357">
    <property type="entry name" value="LRR_At1g61320_AtMIF1"/>
</dbReference>
<dbReference type="PANTHER" id="PTHR34223">
    <property type="entry name" value="OS11G0201299 PROTEIN"/>
    <property type="match status" value="1"/>
</dbReference>
<comment type="caution">
    <text evidence="2">The sequence shown here is derived from an EMBL/GenBank/DDBJ whole genome shotgun (WGS) entry which is preliminary data.</text>
</comment>
<keyword evidence="3" id="KW-1185">Reference proteome</keyword>
<dbReference type="InterPro" id="IPR053197">
    <property type="entry name" value="F-box_SCFL_complex_component"/>
</dbReference>
<protein>
    <submittedName>
        <fullName evidence="2">F-box protein</fullName>
    </submittedName>
</protein>
<feature type="domain" description="At1g61320/AtMIF1 LRR" evidence="1">
    <location>
        <begin position="179"/>
        <end position="424"/>
    </location>
</feature>
<dbReference type="AlphaFoldDB" id="A0A5N5H7V3"/>
<dbReference type="Pfam" id="PF23622">
    <property type="entry name" value="LRR_At1g61320_AtMIF1"/>
    <property type="match status" value="1"/>
</dbReference>
<name>A0A5N5H7V3_9ROSA</name>
<evidence type="ECO:0000259" key="1">
    <source>
        <dbReference type="Pfam" id="PF23622"/>
    </source>
</evidence>
<dbReference type="Proteomes" id="UP000327157">
    <property type="component" value="Chromosome 4"/>
</dbReference>
<dbReference type="SUPFAM" id="SSF81383">
    <property type="entry name" value="F-box domain"/>
    <property type="match status" value="1"/>
</dbReference>
<proteinExistence type="predicted"/>
<dbReference type="OrthoDB" id="976179at2759"/>
<evidence type="ECO:0000313" key="3">
    <source>
        <dbReference type="Proteomes" id="UP000327157"/>
    </source>
</evidence>
<accession>A0A5N5H7V3</accession>
<dbReference type="Gene3D" id="3.80.10.10">
    <property type="entry name" value="Ribonuclease Inhibitor"/>
    <property type="match status" value="1"/>
</dbReference>
<reference evidence="2 3" key="3">
    <citation type="submission" date="2019-11" db="EMBL/GenBank/DDBJ databases">
        <title>A de novo genome assembly of a pear dwarfing rootstock.</title>
        <authorList>
            <person name="Wang F."/>
            <person name="Wang J."/>
            <person name="Li S."/>
            <person name="Zhang Y."/>
            <person name="Fang M."/>
            <person name="Ma L."/>
            <person name="Zhao Y."/>
            <person name="Jiang S."/>
        </authorList>
    </citation>
    <scope>NUCLEOTIDE SEQUENCE [LARGE SCALE GENOMIC DNA]</scope>
    <source>
        <strain evidence="2">S2</strain>
        <tissue evidence="2">Leaf</tissue>
    </source>
</reference>
<organism evidence="2 3">
    <name type="scientific">Pyrus ussuriensis x Pyrus communis</name>
    <dbReference type="NCBI Taxonomy" id="2448454"/>
    <lineage>
        <taxon>Eukaryota</taxon>
        <taxon>Viridiplantae</taxon>
        <taxon>Streptophyta</taxon>
        <taxon>Embryophyta</taxon>
        <taxon>Tracheophyta</taxon>
        <taxon>Spermatophyta</taxon>
        <taxon>Magnoliopsida</taxon>
        <taxon>eudicotyledons</taxon>
        <taxon>Gunneridae</taxon>
        <taxon>Pentapetalae</taxon>
        <taxon>rosids</taxon>
        <taxon>fabids</taxon>
        <taxon>Rosales</taxon>
        <taxon>Rosaceae</taxon>
        <taxon>Amygdaloideae</taxon>
        <taxon>Maleae</taxon>
        <taxon>Pyrus</taxon>
    </lineage>
</organism>
<dbReference type="EMBL" id="SMOL01000231">
    <property type="protein sequence ID" value="KAB2622212.1"/>
    <property type="molecule type" value="Genomic_DNA"/>
</dbReference>
<evidence type="ECO:0000313" key="2">
    <source>
        <dbReference type="EMBL" id="KAB2622212.1"/>
    </source>
</evidence>
<dbReference type="InterPro" id="IPR032675">
    <property type="entry name" value="LRR_dom_sf"/>
</dbReference>
<dbReference type="Gene3D" id="1.20.1280.50">
    <property type="match status" value="1"/>
</dbReference>
<reference evidence="3" key="2">
    <citation type="submission" date="2019-10" db="EMBL/GenBank/DDBJ databases">
        <title>A de novo genome assembly of a pear dwarfing rootstock.</title>
        <authorList>
            <person name="Wang F."/>
            <person name="Wang J."/>
            <person name="Li S."/>
            <person name="Zhang Y."/>
            <person name="Fang M."/>
            <person name="Ma L."/>
            <person name="Zhao Y."/>
            <person name="Jiang S."/>
        </authorList>
    </citation>
    <scope>NUCLEOTIDE SEQUENCE [LARGE SCALE GENOMIC DNA]</scope>
</reference>